<keyword evidence="13" id="KW-0175">Coiled coil</keyword>
<evidence type="ECO:0000256" key="11">
    <source>
        <dbReference type="HAMAP-Rule" id="MF_01398"/>
    </source>
</evidence>
<geneLocation type="chloroplast" evidence="14"/>
<keyword evidence="14" id="KW-0934">Plastid</keyword>
<organism evidence="14">
    <name type="scientific">Entomoneis sp</name>
    <dbReference type="NCBI Taxonomy" id="186043"/>
    <lineage>
        <taxon>Eukaryota</taxon>
        <taxon>Sar</taxon>
        <taxon>Stramenopiles</taxon>
        <taxon>Ochrophyta</taxon>
        <taxon>Bacillariophyta</taxon>
        <taxon>Bacillariophyceae</taxon>
        <taxon>Bacillariophycidae</taxon>
        <taxon>Entomoneidaceae</taxon>
        <taxon>Entomoneis</taxon>
    </lineage>
</organism>
<evidence type="ECO:0000256" key="7">
    <source>
        <dbReference type="ARBA" id="ARBA00023065"/>
    </source>
</evidence>
<evidence type="ECO:0000256" key="12">
    <source>
        <dbReference type="RuleBase" id="RU003848"/>
    </source>
</evidence>
<comment type="miscellaneous">
    <text evidence="11">In plastids the F-type ATPase is also known as CF(1)CF(0).</text>
</comment>
<evidence type="ECO:0000256" key="5">
    <source>
        <dbReference type="ARBA" id="ARBA00022781"/>
    </source>
</evidence>
<evidence type="ECO:0000256" key="6">
    <source>
        <dbReference type="ARBA" id="ARBA00022989"/>
    </source>
</evidence>
<keyword evidence="14" id="KW-0150">Chloroplast</keyword>
<keyword evidence="5 11" id="KW-0375">Hydrogen ion transport</keyword>
<evidence type="ECO:0000313" key="14">
    <source>
        <dbReference type="EMBL" id="AWT39393.1"/>
    </source>
</evidence>
<dbReference type="AlphaFoldDB" id="A0A2U9NQJ7"/>
<comment type="subunit">
    <text evidence="11">F-type ATPases have 2 components, F(1) - the catalytic core - and F(0) - the membrane proton channel. F(1) has five subunits: alpha(3), beta(3), gamma(1), delta(1), epsilon(1). F(0) has four main subunits: a(1), b(1), b'(1) and c(10-14). The alpha and beta chains form an alternating ring which encloses part of the gamma chain. F(1) is attached to F(0) by a central stalk formed by the gamma and epsilon chains, while a peripheral stalk is formed by the delta, b and b' chains.</text>
</comment>
<evidence type="ECO:0000256" key="8">
    <source>
        <dbReference type="ARBA" id="ARBA00023136"/>
    </source>
</evidence>
<keyword evidence="8 11" id="KW-0472">Membrane</keyword>
<dbReference type="HAMAP" id="MF_01398">
    <property type="entry name" value="ATP_synth_b_bprime"/>
    <property type="match status" value="1"/>
</dbReference>
<dbReference type="GO" id="GO:0009535">
    <property type="term" value="C:chloroplast thylakoid membrane"/>
    <property type="evidence" value="ECO:0007669"/>
    <property type="project" value="UniProtKB-SubCell"/>
</dbReference>
<evidence type="ECO:0000256" key="4">
    <source>
        <dbReference type="ARBA" id="ARBA00022692"/>
    </source>
</evidence>
<name>A0A2U9NQJ7_9STRA</name>
<keyword evidence="2 11" id="KW-0813">Transport</keyword>
<feature type="coiled-coil region" evidence="13">
    <location>
        <begin position="61"/>
        <end position="95"/>
    </location>
</feature>
<proteinExistence type="inferred from homology"/>
<protein>
    <recommendedName>
        <fullName evidence="11">ATP synthase subunit b, chloroplastic</fullName>
    </recommendedName>
    <alternativeName>
        <fullName evidence="11">ATP synthase F(0) sector subunit b</fullName>
    </alternativeName>
    <alternativeName>
        <fullName evidence="11">ATPase subunit I</fullName>
    </alternativeName>
</protein>
<gene>
    <name evidence="11 14" type="primary">atpF</name>
</gene>
<comment type="function">
    <text evidence="11">Component of the F(0) channel, it forms part of the peripheral stalk, linking F(1) to F(0).</text>
</comment>
<dbReference type="RefSeq" id="YP_009496681.1">
    <property type="nucleotide sequence ID" value="NC_038001.1"/>
</dbReference>
<keyword evidence="9 11" id="KW-0066">ATP synthesis</keyword>
<dbReference type="PANTHER" id="PTHR34264:SF3">
    <property type="entry name" value="ATP SYNTHASE SUBUNIT B, CHLOROPLASTIC"/>
    <property type="match status" value="1"/>
</dbReference>
<evidence type="ECO:0000256" key="9">
    <source>
        <dbReference type="ARBA" id="ARBA00023310"/>
    </source>
</evidence>
<comment type="similarity">
    <text evidence="11 12">Belongs to the ATPase B chain family.</text>
</comment>
<keyword evidence="3 11" id="KW-0138">CF(0)</keyword>
<keyword evidence="11" id="KW-0793">Thylakoid</keyword>
<dbReference type="Pfam" id="PF00430">
    <property type="entry name" value="ATP-synt_B"/>
    <property type="match status" value="1"/>
</dbReference>
<accession>A0A2U9NQJ7</accession>
<evidence type="ECO:0000256" key="13">
    <source>
        <dbReference type="SAM" id="Coils"/>
    </source>
</evidence>
<evidence type="ECO:0000256" key="3">
    <source>
        <dbReference type="ARBA" id="ARBA00022547"/>
    </source>
</evidence>
<evidence type="ECO:0000256" key="10">
    <source>
        <dbReference type="ARBA" id="ARBA00025198"/>
    </source>
</evidence>
<dbReference type="GO" id="GO:0045259">
    <property type="term" value="C:proton-transporting ATP synthase complex"/>
    <property type="evidence" value="ECO:0007669"/>
    <property type="project" value="UniProtKB-KW"/>
</dbReference>
<dbReference type="GeneID" id="36959083"/>
<sequence>MENFDQIFTLLAEHEGIGLNTDILETGLLNILALLGILIFTGRDFLGSALEERKTTIVQGVQDAEDRLNEAQKRLDEAKKQLDQANLVIGEIKNETVTTKKMLLESEAFAAKKDLKVRFERALATFRTKERQIFLEIKQQIISLVLTRTVTRAQEAFKPKDRAATLINDTINKLEGDLL</sequence>
<dbReference type="GO" id="GO:0046933">
    <property type="term" value="F:proton-transporting ATP synthase activity, rotational mechanism"/>
    <property type="evidence" value="ECO:0007669"/>
    <property type="project" value="UniProtKB-UniRule"/>
</dbReference>
<dbReference type="InterPro" id="IPR002146">
    <property type="entry name" value="ATP_synth_b/b'su_bac/chlpt"/>
</dbReference>
<evidence type="ECO:0000256" key="2">
    <source>
        <dbReference type="ARBA" id="ARBA00022448"/>
    </source>
</evidence>
<dbReference type="PANTHER" id="PTHR34264">
    <property type="entry name" value="ATP SYNTHASE SUBUNIT B, CHLOROPLASTIC"/>
    <property type="match status" value="1"/>
</dbReference>
<dbReference type="EMBL" id="MG755800">
    <property type="protein sequence ID" value="AWT39393.1"/>
    <property type="molecule type" value="Genomic_DNA"/>
</dbReference>
<keyword evidence="7 11" id="KW-0406">Ion transport</keyword>
<comment type="function">
    <text evidence="10 11">F(1)F(0) ATP synthase produces ATP from ADP in the presence of a proton or sodium gradient. F-type ATPases consist of two structural domains, F(1) containing the extramembraneous catalytic core and F(0) containing the membrane proton channel, linked together by a central stalk and a peripheral stalk. During catalysis, ATP synthesis in the catalytic domain of F(1) is coupled via a rotary mechanism of the central stalk subunits to proton translocation.</text>
</comment>
<comment type="subcellular location">
    <subcellularLocation>
        <location evidence="1">Membrane</location>
        <topology evidence="1">Single-pass membrane protein</topology>
    </subcellularLocation>
    <subcellularLocation>
        <location evidence="11">Plastid</location>
        <location evidence="11">Chloroplast thylakoid membrane</location>
        <topology evidence="11">Single-pass membrane protein</topology>
    </subcellularLocation>
</comment>
<keyword evidence="4 11" id="KW-0812">Transmembrane</keyword>
<keyword evidence="6 11" id="KW-1133">Transmembrane helix</keyword>
<dbReference type="CDD" id="cd06503">
    <property type="entry name" value="ATP-synt_Fo_b"/>
    <property type="match status" value="1"/>
</dbReference>
<evidence type="ECO:0000256" key="1">
    <source>
        <dbReference type="ARBA" id="ARBA00004167"/>
    </source>
</evidence>
<reference evidence="14" key="1">
    <citation type="journal article" date="2018" name="Adv. Bot. Res.">
        <title>Evolution of the Plastid Genomes in Diatoms.</title>
        <authorList>
            <person name="Yu M."/>
            <person name="Ashworth M.P."/>
            <person name="Hajrah N.H."/>
            <person name="Khiyami M.A."/>
            <person name="Sabir M.J."/>
            <person name="Alhebshi A.M."/>
            <person name="Al-Malki A.L."/>
            <person name="Sabir J.S.M."/>
            <person name="Theriot E.C."/>
            <person name="Jansen R.K."/>
        </authorList>
    </citation>
    <scope>NUCLEOTIDE SEQUENCE</scope>
</reference>